<accession>B4W2B6</accession>
<evidence type="ECO:0000313" key="1">
    <source>
        <dbReference type="EMBL" id="EDX71695.1"/>
    </source>
</evidence>
<evidence type="ECO:0000313" key="2">
    <source>
        <dbReference type="Proteomes" id="UP000003835"/>
    </source>
</evidence>
<dbReference type="Proteomes" id="UP000003835">
    <property type="component" value="Unassembled WGS sequence"/>
</dbReference>
<name>B4W2B6_9CYAN</name>
<dbReference type="AlphaFoldDB" id="B4W2B6"/>
<dbReference type="STRING" id="118168.MC7420_2361"/>
<gene>
    <name evidence="1" type="ORF">MC7420_2361</name>
</gene>
<dbReference type="HOGENOM" id="CLU_3287931_0_0_3"/>
<protein>
    <submittedName>
        <fullName evidence="1">Uncharacterized protein</fullName>
    </submittedName>
</protein>
<proteinExistence type="predicted"/>
<organism evidence="1 2">
    <name type="scientific">Coleofasciculus chthonoplastes PCC 7420</name>
    <dbReference type="NCBI Taxonomy" id="118168"/>
    <lineage>
        <taxon>Bacteria</taxon>
        <taxon>Bacillati</taxon>
        <taxon>Cyanobacteriota</taxon>
        <taxon>Cyanophyceae</taxon>
        <taxon>Coleofasciculales</taxon>
        <taxon>Coleofasciculaceae</taxon>
        <taxon>Coleofasciculus</taxon>
    </lineage>
</organism>
<sequence>MPSEAIAYSRLIYRVRLHQGENRVVRCDRMIAPVICSVEC</sequence>
<reference evidence="1 2" key="1">
    <citation type="submission" date="2008-07" db="EMBL/GenBank/DDBJ databases">
        <authorList>
            <person name="Tandeau de Marsac N."/>
            <person name="Ferriera S."/>
            <person name="Johnson J."/>
            <person name="Kravitz S."/>
            <person name="Beeson K."/>
            <person name="Sutton G."/>
            <person name="Rogers Y.-H."/>
            <person name="Friedman R."/>
            <person name="Frazier M."/>
            <person name="Venter J.C."/>
        </authorList>
    </citation>
    <scope>NUCLEOTIDE SEQUENCE [LARGE SCALE GENOMIC DNA]</scope>
    <source>
        <strain evidence="1 2">PCC 7420</strain>
    </source>
</reference>
<dbReference type="EMBL" id="DS989870">
    <property type="protein sequence ID" value="EDX71695.1"/>
    <property type="molecule type" value="Genomic_DNA"/>
</dbReference>
<keyword evidence="2" id="KW-1185">Reference proteome</keyword>